<name>A0ABX0YQX8_STRTL</name>
<dbReference type="Proteomes" id="UP000635996">
    <property type="component" value="Unassembled WGS sequence"/>
</dbReference>
<dbReference type="EMBL" id="JAATEL010000007">
    <property type="protein sequence ID" value="NJP14407.1"/>
    <property type="molecule type" value="Genomic_DNA"/>
</dbReference>
<organism evidence="2 3">
    <name type="scientific">Streptomyces thermoviolaceus subsp. thermoviolaceus</name>
    <dbReference type="NCBI Taxonomy" id="66860"/>
    <lineage>
        <taxon>Bacteria</taxon>
        <taxon>Bacillati</taxon>
        <taxon>Actinomycetota</taxon>
        <taxon>Actinomycetes</taxon>
        <taxon>Kitasatosporales</taxon>
        <taxon>Streptomycetaceae</taxon>
        <taxon>Streptomyces</taxon>
    </lineage>
</organism>
<reference evidence="2 3" key="1">
    <citation type="submission" date="2020-03" db="EMBL/GenBank/DDBJ databases">
        <title>WGS of actinomycetes isolated from Thailand.</title>
        <authorList>
            <person name="Thawai C."/>
        </authorList>
    </citation>
    <scope>NUCLEOTIDE SEQUENCE [LARGE SCALE GENOMIC DNA]</scope>
    <source>
        <strain evidence="2 3">NBRC 13905</strain>
    </source>
</reference>
<feature type="compositionally biased region" description="Basic and acidic residues" evidence="1">
    <location>
        <begin position="23"/>
        <end position="41"/>
    </location>
</feature>
<sequence>MKLGKALATGFAQEEQEPGVALEQREQREQHGEQHGRERTGTGRAVRAAAEHVPHEAPSAR</sequence>
<gene>
    <name evidence="2" type="ORF">HCJ95_08900</name>
</gene>
<evidence type="ECO:0000313" key="2">
    <source>
        <dbReference type="EMBL" id="NJP14407.1"/>
    </source>
</evidence>
<feature type="region of interest" description="Disordered" evidence="1">
    <location>
        <begin position="1"/>
        <end position="61"/>
    </location>
</feature>
<accession>A0ABX0YQX8</accession>
<proteinExistence type="predicted"/>
<evidence type="ECO:0000256" key="1">
    <source>
        <dbReference type="SAM" id="MobiDB-lite"/>
    </source>
</evidence>
<keyword evidence="3" id="KW-1185">Reference proteome</keyword>
<comment type="caution">
    <text evidence="2">The sequence shown here is derived from an EMBL/GenBank/DDBJ whole genome shotgun (WGS) entry which is preliminary data.</text>
</comment>
<dbReference type="RefSeq" id="WP_125497466.1">
    <property type="nucleotide sequence ID" value="NZ_BMVZ01000002.1"/>
</dbReference>
<protein>
    <submittedName>
        <fullName evidence="2">Uncharacterized protein</fullName>
    </submittedName>
</protein>
<evidence type="ECO:0000313" key="3">
    <source>
        <dbReference type="Proteomes" id="UP000635996"/>
    </source>
</evidence>